<dbReference type="EMBL" id="JACHOB010000002">
    <property type="protein sequence ID" value="MBB4658768.1"/>
    <property type="molecule type" value="Genomic_DNA"/>
</dbReference>
<dbReference type="RefSeq" id="WP_183816947.1">
    <property type="nucleotide sequence ID" value="NZ_JACHOB010000002.1"/>
</dbReference>
<dbReference type="PANTHER" id="PTHR34606">
    <property type="entry name" value="BON DOMAIN-CONTAINING PROTEIN"/>
    <property type="match status" value="1"/>
</dbReference>
<evidence type="ECO:0000259" key="2">
    <source>
        <dbReference type="PROSITE" id="PS50914"/>
    </source>
</evidence>
<dbReference type="InterPro" id="IPR014004">
    <property type="entry name" value="Transpt-assoc_nodulatn_dom_bac"/>
</dbReference>
<dbReference type="PANTHER" id="PTHR34606:SF15">
    <property type="entry name" value="BON DOMAIN-CONTAINING PROTEIN"/>
    <property type="match status" value="1"/>
</dbReference>
<feature type="region of interest" description="Disordered" evidence="1">
    <location>
        <begin position="1"/>
        <end position="72"/>
    </location>
</feature>
<proteinExistence type="predicted"/>
<evidence type="ECO:0000313" key="3">
    <source>
        <dbReference type="EMBL" id="MBB4658768.1"/>
    </source>
</evidence>
<dbReference type="Pfam" id="PF04972">
    <property type="entry name" value="BON"/>
    <property type="match status" value="1"/>
</dbReference>
<dbReference type="InterPro" id="IPR007055">
    <property type="entry name" value="BON_dom"/>
</dbReference>
<organism evidence="3 4">
    <name type="scientific">Parvularcula dongshanensis</name>
    <dbReference type="NCBI Taxonomy" id="1173995"/>
    <lineage>
        <taxon>Bacteria</taxon>
        <taxon>Pseudomonadati</taxon>
        <taxon>Pseudomonadota</taxon>
        <taxon>Alphaproteobacteria</taxon>
        <taxon>Parvularculales</taxon>
        <taxon>Parvularculaceae</taxon>
        <taxon>Parvularcula</taxon>
    </lineage>
</organism>
<accession>A0A840I3K8</accession>
<dbReference type="SMART" id="SM00749">
    <property type="entry name" value="BON"/>
    <property type="match status" value="1"/>
</dbReference>
<dbReference type="PROSITE" id="PS50914">
    <property type="entry name" value="BON"/>
    <property type="match status" value="1"/>
</dbReference>
<sequence>MADRNYSGDRNEGRRGGGRYGQDEGAYMRGGQDRDRFYDAERSNDDRMRGYYGRTRRSEGGTINDVEDDFEDADFGLGGGPGRGRIGGGMSRTLSRQNRRYGDDERLAERNMGQGGYARDFDDRGRNAGTFGAADRPSHRGKGPKNYVRSDERILEEVNDWLTDDHELDASEITVTVQDREVTLDGVVDSRSQKRLAEDIAHDISGVTHVQNNLRIQDPNVSSGEIE</sequence>
<dbReference type="Proteomes" id="UP000563524">
    <property type="component" value="Unassembled WGS sequence"/>
</dbReference>
<keyword evidence="4" id="KW-1185">Reference proteome</keyword>
<feature type="compositionally biased region" description="Basic and acidic residues" evidence="1">
    <location>
        <begin position="31"/>
        <end position="49"/>
    </location>
</feature>
<feature type="domain" description="BON" evidence="2">
    <location>
        <begin position="150"/>
        <end position="218"/>
    </location>
</feature>
<evidence type="ECO:0000313" key="4">
    <source>
        <dbReference type="Proteomes" id="UP000563524"/>
    </source>
</evidence>
<dbReference type="InterPro" id="IPR051686">
    <property type="entry name" value="Lipoprotein_DolP"/>
</dbReference>
<dbReference type="AlphaFoldDB" id="A0A840I3K8"/>
<protein>
    <recommendedName>
        <fullName evidence="2">BON domain-containing protein</fullName>
    </recommendedName>
</protein>
<comment type="caution">
    <text evidence="3">The sequence shown here is derived from an EMBL/GenBank/DDBJ whole genome shotgun (WGS) entry which is preliminary data.</text>
</comment>
<feature type="compositionally biased region" description="Basic and acidic residues" evidence="1">
    <location>
        <begin position="1"/>
        <end position="15"/>
    </location>
</feature>
<evidence type="ECO:0000256" key="1">
    <source>
        <dbReference type="SAM" id="MobiDB-lite"/>
    </source>
</evidence>
<name>A0A840I3K8_9PROT</name>
<reference evidence="3 4" key="1">
    <citation type="submission" date="2020-08" db="EMBL/GenBank/DDBJ databases">
        <title>Genomic Encyclopedia of Type Strains, Phase IV (KMG-IV): sequencing the most valuable type-strain genomes for metagenomic binning, comparative biology and taxonomic classification.</title>
        <authorList>
            <person name="Goeker M."/>
        </authorList>
    </citation>
    <scope>NUCLEOTIDE SEQUENCE [LARGE SCALE GENOMIC DNA]</scope>
    <source>
        <strain evidence="3 4">DSM 102850</strain>
    </source>
</reference>
<gene>
    <name evidence="3" type="ORF">GGQ59_001282</name>
</gene>
<dbReference type="Gene3D" id="3.30.1340.30">
    <property type="match status" value="1"/>
</dbReference>